<gene>
    <name evidence="1" type="ORF">PHMEG_00024738</name>
</gene>
<name>A0A225VDC8_9STRA</name>
<comment type="caution">
    <text evidence="1">The sequence shown here is derived from an EMBL/GenBank/DDBJ whole genome shotgun (WGS) entry which is preliminary data.</text>
</comment>
<dbReference type="OrthoDB" id="128246at2759"/>
<evidence type="ECO:0000313" key="2">
    <source>
        <dbReference type="Proteomes" id="UP000198211"/>
    </source>
</evidence>
<reference evidence="2" key="1">
    <citation type="submission" date="2017-03" db="EMBL/GenBank/DDBJ databases">
        <title>Phytopthora megakarya and P. palmivora, two closely related causual agents of cacao black pod achieved similar genome size and gene model numbers by different mechanisms.</title>
        <authorList>
            <person name="Ali S."/>
            <person name="Shao J."/>
            <person name="Larry D.J."/>
            <person name="Kronmiller B."/>
            <person name="Shen D."/>
            <person name="Strem M.D."/>
            <person name="Melnick R.L."/>
            <person name="Guiltinan M.J."/>
            <person name="Tyler B.M."/>
            <person name="Meinhardt L.W."/>
            <person name="Bailey B.A."/>
        </authorList>
    </citation>
    <scope>NUCLEOTIDE SEQUENCE [LARGE SCALE GENOMIC DNA]</scope>
    <source>
        <strain evidence="2">zdho120</strain>
    </source>
</reference>
<dbReference type="Proteomes" id="UP000198211">
    <property type="component" value="Unassembled WGS sequence"/>
</dbReference>
<dbReference type="EMBL" id="NBNE01005470">
    <property type="protein sequence ID" value="OWZ03521.1"/>
    <property type="molecule type" value="Genomic_DNA"/>
</dbReference>
<organism evidence="1 2">
    <name type="scientific">Phytophthora megakarya</name>
    <dbReference type="NCBI Taxonomy" id="4795"/>
    <lineage>
        <taxon>Eukaryota</taxon>
        <taxon>Sar</taxon>
        <taxon>Stramenopiles</taxon>
        <taxon>Oomycota</taxon>
        <taxon>Peronosporomycetes</taxon>
        <taxon>Peronosporales</taxon>
        <taxon>Peronosporaceae</taxon>
        <taxon>Phytophthora</taxon>
    </lineage>
</organism>
<sequence>MEACEPGQKESTLGDITVKTEAEDRLYPLDEVELQWRRVKNAETQRESRSRCSWVCL</sequence>
<accession>A0A225VDC8</accession>
<dbReference type="AlphaFoldDB" id="A0A225VDC8"/>
<protein>
    <submittedName>
        <fullName evidence="1">Uncharacterized protein</fullName>
    </submittedName>
</protein>
<proteinExistence type="predicted"/>
<evidence type="ECO:0000313" key="1">
    <source>
        <dbReference type="EMBL" id="OWZ03521.1"/>
    </source>
</evidence>
<keyword evidence="2" id="KW-1185">Reference proteome</keyword>